<feature type="compositionally biased region" description="Basic and acidic residues" evidence="1">
    <location>
        <begin position="94"/>
        <end position="106"/>
    </location>
</feature>
<feature type="compositionally biased region" description="Polar residues" evidence="1">
    <location>
        <begin position="80"/>
        <end position="93"/>
    </location>
</feature>
<protein>
    <submittedName>
        <fullName evidence="2">Uncharacterized protein</fullName>
    </submittedName>
</protein>
<reference evidence="2 3" key="1">
    <citation type="submission" date="2014-10" db="EMBL/GenBank/DDBJ databases">
        <title>Draft genome of the hookworm Ancylostoma caninum.</title>
        <authorList>
            <person name="Mitreva M."/>
        </authorList>
    </citation>
    <scope>NUCLEOTIDE SEQUENCE [LARGE SCALE GENOMIC DNA]</scope>
    <source>
        <strain evidence="2 3">Baltimore</strain>
    </source>
</reference>
<organism evidence="2 3">
    <name type="scientific">Ancylostoma caninum</name>
    <name type="common">Dog hookworm</name>
    <dbReference type="NCBI Taxonomy" id="29170"/>
    <lineage>
        <taxon>Eukaryota</taxon>
        <taxon>Metazoa</taxon>
        <taxon>Ecdysozoa</taxon>
        <taxon>Nematoda</taxon>
        <taxon>Chromadorea</taxon>
        <taxon>Rhabditida</taxon>
        <taxon>Rhabditina</taxon>
        <taxon>Rhabditomorpha</taxon>
        <taxon>Strongyloidea</taxon>
        <taxon>Ancylostomatidae</taxon>
        <taxon>Ancylostomatinae</taxon>
        <taxon>Ancylostoma</taxon>
    </lineage>
</organism>
<comment type="caution">
    <text evidence="2">The sequence shown here is derived from an EMBL/GenBank/DDBJ whole genome shotgun (WGS) entry which is preliminary data.</text>
</comment>
<accession>A0A368FDU1</accession>
<dbReference type="EMBL" id="JOJR01001586">
    <property type="protein sequence ID" value="RCN30344.1"/>
    <property type="molecule type" value="Genomic_DNA"/>
</dbReference>
<dbReference type="Proteomes" id="UP000252519">
    <property type="component" value="Unassembled WGS sequence"/>
</dbReference>
<sequence length="120" mass="13740">MNIQPQHLPGDTTSLEEEVNAAYASANRLLPERPRSIMRDSYRRRTEDEKKRSANLQAQTDVIPSDAQDEDLWVEKRPTLTRSTSRIHTCSTRSELKSHETQEGFSREAVTSREGAISQR</sequence>
<evidence type="ECO:0000313" key="2">
    <source>
        <dbReference type="EMBL" id="RCN30344.1"/>
    </source>
</evidence>
<feature type="compositionally biased region" description="Basic and acidic residues" evidence="1">
    <location>
        <begin position="30"/>
        <end position="52"/>
    </location>
</feature>
<name>A0A368FDU1_ANCCA</name>
<gene>
    <name evidence="2" type="ORF">ANCCAN_23885</name>
</gene>
<keyword evidence="3" id="KW-1185">Reference proteome</keyword>
<evidence type="ECO:0000313" key="3">
    <source>
        <dbReference type="Proteomes" id="UP000252519"/>
    </source>
</evidence>
<dbReference type="AlphaFoldDB" id="A0A368FDU1"/>
<feature type="region of interest" description="Disordered" evidence="1">
    <location>
        <begin position="1"/>
        <end position="120"/>
    </location>
</feature>
<evidence type="ECO:0000256" key="1">
    <source>
        <dbReference type="SAM" id="MobiDB-lite"/>
    </source>
</evidence>
<proteinExistence type="predicted"/>